<evidence type="ECO:0000313" key="1">
    <source>
        <dbReference type="EMBL" id="GAA1750671.1"/>
    </source>
</evidence>
<evidence type="ECO:0000313" key="2">
    <source>
        <dbReference type="Proteomes" id="UP001501475"/>
    </source>
</evidence>
<protein>
    <submittedName>
        <fullName evidence="1">Uncharacterized protein</fullName>
    </submittedName>
</protein>
<dbReference type="Proteomes" id="UP001501475">
    <property type="component" value="Unassembled WGS sequence"/>
</dbReference>
<name>A0ABP4WB40_9MICO</name>
<dbReference type="EMBL" id="BAAAPN010000023">
    <property type="protein sequence ID" value="GAA1750671.1"/>
    <property type="molecule type" value="Genomic_DNA"/>
</dbReference>
<organism evidence="1 2">
    <name type="scientific">Nostocoides vanveenii</name>
    <dbReference type="NCBI Taxonomy" id="330835"/>
    <lineage>
        <taxon>Bacteria</taxon>
        <taxon>Bacillati</taxon>
        <taxon>Actinomycetota</taxon>
        <taxon>Actinomycetes</taxon>
        <taxon>Micrococcales</taxon>
        <taxon>Intrasporangiaceae</taxon>
        <taxon>Nostocoides</taxon>
    </lineage>
</organism>
<dbReference type="RefSeq" id="WP_344062663.1">
    <property type="nucleotide sequence ID" value="NZ_BAAAPN010000023.1"/>
</dbReference>
<gene>
    <name evidence="1" type="ORF">GCM10009810_08820</name>
</gene>
<accession>A0ABP4WB40</accession>
<comment type="caution">
    <text evidence="1">The sequence shown here is derived from an EMBL/GenBank/DDBJ whole genome shotgun (WGS) entry which is preliminary data.</text>
</comment>
<proteinExistence type="predicted"/>
<sequence>MTPAAKAAGWGYLAGPVTLDDGDPKVDESYGYLAPAAPPQMP</sequence>
<reference evidence="2" key="1">
    <citation type="journal article" date="2019" name="Int. J. Syst. Evol. Microbiol.">
        <title>The Global Catalogue of Microorganisms (GCM) 10K type strain sequencing project: providing services to taxonomists for standard genome sequencing and annotation.</title>
        <authorList>
            <consortium name="The Broad Institute Genomics Platform"/>
            <consortium name="The Broad Institute Genome Sequencing Center for Infectious Disease"/>
            <person name="Wu L."/>
            <person name="Ma J."/>
        </authorList>
    </citation>
    <scope>NUCLEOTIDE SEQUENCE [LARGE SCALE GENOMIC DNA]</scope>
    <source>
        <strain evidence="2">JCM 15591</strain>
    </source>
</reference>
<keyword evidence="2" id="KW-1185">Reference proteome</keyword>